<dbReference type="Pfam" id="PF07786">
    <property type="entry name" value="HGSNAT_cat"/>
    <property type="match status" value="1"/>
</dbReference>
<sequence length="412" mass="44399">MGSSRLTGVDVARALALIGMFATHTMPLVDSSTGAPTATWVAYLFAGKASALFATLAGVGLALLTARTWAQRTKKSRSRSAAPTMGAQRRGIAARAAFIMVLGFLAAEFSSGIAVILVHYAVLFLFALALIQATVKQLLWLGVGWLALSPVVLFFVRAWAYANVAPYRTSGPVFMDFLRPQTLLADLFATGYYPLIVWPVYLIAGLLVGRLLHTSSNVWAVSWRITRWGFAMTFVAYAISWRLINANWSSLVGVANTSSDELRAALISGQGLSDFQYSPWWFMLSAPHSGTQLDLLLTVGTSLAVLGLCLMLCKALEGALKFVGQALTWPLAGAGSATLTLYVGHIIALDLFSSELATLEPLHRWLIFTVVALLFGVFISWKQVRGPLEWINHSIAAHASGQPHPSGPRASS</sequence>
<feature type="transmembrane region" description="Helical" evidence="1">
    <location>
        <begin position="91"/>
        <end position="107"/>
    </location>
</feature>
<comment type="caution">
    <text evidence="3">The sequence shown here is derived from an EMBL/GenBank/DDBJ whole genome shotgun (WGS) entry which is preliminary data.</text>
</comment>
<dbReference type="Proteomes" id="UP000580797">
    <property type="component" value="Unassembled WGS sequence"/>
</dbReference>
<proteinExistence type="predicted"/>
<evidence type="ECO:0000313" key="3">
    <source>
        <dbReference type="EMBL" id="MBB5511623.1"/>
    </source>
</evidence>
<dbReference type="PANTHER" id="PTHR30590:SF3">
    <property type="entry name" value="HYPOTHETICAL MEMBRANE SPANNING PROTEIN"/>
    <property type="match status" value="1"/>
</dbReference>
<feature type="transmembrane region" description="Helical" evidence="1">
    <location>
        <begin position="192"/>
        <end position="213"/>
    </location>
</feature>
<dbReference type="InterPro" id="IPR012429">
    <property type="entry name" value="HGSNAT_cat"/>
</dbReference>
<protein>
    <submittedName>
        <fullName evidence="3">Putative phage tail protein</fullName>
    </submittedName>
</protein>
<feature type="transmembrane region" description="Helical" evidence="1">
    <location>
        <begin position="225"/>
        <end position="244"/>
    </location>
</feature>
<dbReference type="EMBL" id="JACHDR010000001">
    <property type="protein sequence ID" value="MBB5511623.1"/>
    <property type="molecule type" value="Genomic_DNA"/>
</dbReference>
<evidence type="ECO:0000313" key="4">
    <source>
        <dbReference type="Proteomes" id="UP000580797"/>
    </source>
</evidence>
<feature type="domain" description="Heparan-alpha-glucosaminide N-acetyltransferase catalytic" evidence="2">
    <location>
        <begin position="5"/>
        <end position="222"/>
    </location>
</feature>
<organism evidence="3 4">
    <name type="scientific">Neomicrococcus aestuarii</name>
    <dbReference type="NCBI Taxonomy" id="556325"/>
    <lineage>
        <taxon>Bacteria</taxon>
        <taxon>Bacillati</taxon>
        <taxon>Actinomycetota</taxon>
        <taxon>Actinomycetes</taxon>
        <taxon>Micrococcales</taxon>
        <taxon>Micrococcaceae</taxon>
        <taxon>Neomicrococcus</taxon>
    </lineage>
</organism>
<feature type="transmembrane region" description="Helical" evidence="1">
    <location>
        <begin position="113"/>
        <end position="131"/>
    </location>
</feature>
<accession>A0A7W8WZA9</accession>
<feature type="transmembrane region" description="Helical" evidence="1">
    <location>
        <begin position="295"/>
        <end position="315"/>
    </location>
</feature>
<keyword evidence="1" id="KW-1133">Transmembrane helix</keyword>
<evidence type="ECO:0000259" key="2">
    <source>
        <dbReference type="Pfam" id="PF07786"/>
    </source>
</evidence>
<reference evidence="3 4" key="1">
    <citation type="submission" date="2020-08" db="EMBL/GenBank/DDBJ databases">
        <title>Sequencing the genomes of 1000 actinobacteria strains.</title>
        <authorList>
            <person name="Klenk H.-P."/>
        </authorList>
    </citation>
    <scope>NUCLEOTIDE SEQUENCE [LARGE SCALE GENOMIC DNA]</scope>
    <source>
        <strain evidence="3 4">DSM 105783</strain>
    </source>
</reference>
<feature type="transmembrane region" description="Helical" evidence="1">
    <location>
        <begin position="138"/>
        <end position="160"/>
    </location>
</feature>
<feature type="transmembrane region" description="Helical" evidence="1">
    <location>
        <begin position="12"/>
        <end position="29"/>
    </location>
</feature>
<evidence type="ECO:0000256" key="1">
    <source>
        <dbReference type="SAM" id="Phobius"/>
    </source>
</evidence>
<keyword evidence="1" id="KW-0812">Transmembrane</keyword>
<dbReference type="PANTHER" id="PTHR30590">
    <property type="entry name" value="INNER MEMBRANE PROTEIN"/>
    <property type="match status" value="1"/>
</dbReference>
<gene>
    <name evidence="3" type="ORF">HD598_000310</name>
</gene>
<dbReference type="RefSeq" id="WP_183663354.1">
    <property type="nucleotide sequence ID" value="NZ_BAAARH010000009.1"/>
</dbReference>
<feature type="transmembrane region" description="Helical" evidence="1">
    <location>
        <begin position="327"/>
        <end position="347"/>
    </location>
</feature>
<feature type="transmembrane region" description="Helical" evidence="1">
    <location>
        <begin position="362"/>
        <end position="381"/>
    </location>
</feature>
<name>A0A7W8WZA9_9MICC</name>
<dbReference type="AlphaFoldDB" id="A0A7W8WZA9"/>
<keyword evidence="1" id="KW-0472">Membrane</keyword>
<dbReference type="InterPro" id="IPR052529">
    <property type="entry name" value="Bact_Transport_Assoc"/>
</dbReference>
<feature type="transmembrane region" description="Helical" evidence="1">
    <location>
        <begin position="49"/>
        <end position="70"/>
    </location>
</feature>